<dbReference type="Proteomes" id="UP001165289">
    <property type="component" value="Unassembled WGS sequence"/>
</dbReference>
<evidence type="ECO:0000256" key="2">
    <source>
        <dbReference type="ARBA" id="ARBA00022888"/>
    </source>
</evidence>
<dbReference type="InterPro" id="IPR017932">
    <property type="entry name" value="GATase_2_dom"/>
</dbReference>
<dbReference type="Gene3D" id="3.40.50.620">
    <property type="entry name" value="HUPs"/>
    <property type="match status" value="1"/>
</dbReference>
<dbReference type="InterPro" id="IPR014729">
    <property type="entry name" value="Rossmann-like_a/b/a_fold"/>
</dbReference>
<sequence length="603" mass="66593">MCGILVLLFYSQALPYEWVDKLYHFINRRGPDGAGEKTIPVKGGEFSLRLIATLLRMRGLVAILQPKSDKSGNSLLFNGEIFSGYDIADGDNDTVVLFSALVSCSGAEPLLKCIADIRGPWALVFWRQNARELWFGRDIFGRRSLLIGHNPSCGVPIIISSVGYHTDGLECIELPAVGLFCMDLSVEGTPLALKCYPWLTVDGTSMSYVDDVMEAVASIEKLLSLKVDIICSSSFISMIPPLNRVLSPIHPHDLIPPVDINSATSNATQLLAVLQEAVRLRVCNRPWSISTVNHAPVPTQVVIQESLGDTALSELVKSKPQISPQQGTAKVGILFSGGLDSAVIAALVDRELPIEEEIDLLNVSFIKSNTSTAVAPDRQTGLSCLAQLNPNRHWNFVQIDTCLTELSQIRKDNTEQLIYPLTTVMDDSIGTPVWLAAMGLGHLYQQQAATYIPYQSNARILLVGMGADEQLGGYTRHRNLFEKGGWERLLTEIEFDLRRISVRNLGRDDRCISDHGKEARFPFLDEEVVSFLQKLPLNDKMDLSLTRGQGDKKVLREVANILGLEFSAKLPKKAIQFGSNFAKVTGSTKFKAGEQIFFQKNQF</sequence>
<evidence type="ECO:0000256" key="1">
    <source>
        <dbReference type="ARBA" id="ARBA00022605"/>
    </source>
</evidence>
<name>A0AAV7JWD6_9METZ</name>
<keyword evidence="4" id="KW-0732">Signal</keyword>
<dbReference type="GO" id="GO:0006529">
    <property type="term" value="P:asparagine biosynthetic process"/>
    <property type="evidence" value="ECO:0007669"/>
    <property type="project" value="UniProtKB-KW"/>
</dbReference>
<dbReference type="CDD" id="cd01991">
    <property type="entry name" value="Asn_synthase_B_C"/>
    <property type="match status" value="1"/>
</dbReference>
<feature type="domain" description="Glutamine amidotransferase type-2" evidence="5">
    <location>
        <begin position="2"/>
        <end position="212"/>
    </location>
</feature>
<dbReference type="InterPro" id="IPR051857">
    <property type="entry name" value="Asn_synthetase_domain"/>
</dbReference>
<protein>
    <submittedName>
        <fullName evidence="6">Asparagine synthetase domain-containing protein 1-like</fullName>
    </submittedName>
</protein>
<dbReference type="PANTHER" id="PTHR45937:SF1">
    <property type="entry name" value="ASPARAGINE SYNTHETASE DOMAIN-CONTAINING PROTEIN 1"/>
    <property type="match status" value="1"/>
</dbReference>
<evidence type="ECO:0000313" key="7">
    <source>
        <dbReference type="Proteomes" id="UP001165289"/>
    </source>
</evidence>
<keyword evidence="7" id="KW-1185">Reference proteome</keyword>
<keyword evidence="2" id="KW-0061">Asparagine biosynthesis</keyword>
<feature type="signal peptide" evidence="4">
    <location>
        <begin position="1"/>
        <end position="15"/>
    </location>
</feature>
<evidence type="ECO:0000259" key="5">
    <source>
        <dbReference type="PROSITE" id="PS51278"/>
    </source>
</evidence>
<dbReference type="PANTHER" id="PTHR45937">
    <property type="entry name" value="ASPARAGINE SYNTHETASE DOMAIN-CONTAINING PROTEIN 1"/>
    <property type="match status" value="1"/>
</dbReference>
<dbReference type="PROSITE" id="PS51278">
    <property type="entry name" value="GATASE_TYPE_2"/>
    <property type="match status" value="1"/>
</dbReference>
<reference evidence="6 7" key="1">
    <citation type="journal article" date="2023" name="BMC Biol.">
        <title>The compact genome of the sponge Oopsacas minuta (Hexactinellida) is lacking key metazoan core genes.</title>
        <authorList>
            <person name="Santini S."/>
            <person name="Schenkelaars Q."/>
            <person name="Jourda C."/>
            <person name="Duchesne M."/>
            <person name="Belahbib H."/>
            <person name="Rocher C."/>
            <person name="Selva M."/>
            <person name="Riesgo A."/>
            <person name="Vervoort M."/>
            <person name="Leys S.P."/>
            <person name="Kodjabachian L."/>
            <person name="Le Bivic A."/>
            <person name="Borchiellini C."/>
            <person name="Claverie J.M."/>
            <person name="Renard E."/>
        </authorList>
    </citation>
    <scope>NUCLEOTIDE SEQUENCE [LARGE SCALE GENOMIC DNA]</scope>
    <source>
        <strain evidence="6">SPO-2</strain>
    </source>
</reference>
<evidence type="ECO:0000256" key="4">
    <source>
        <dbReference type="SAM" id="SignalP"/>
    </source>
</evidence>
<organism evidence="6 7">
    <name type="scientific">Oopsacas minuta</name>
    <dbReference type="NCBI Taxonomy" id="111878"/>
    <lineage>
        <taxon>Eukaryota</taxon>
        <taxon>Metazoa</taxon>
        <taxon>Porifera</taxon>
        <taxon>Hexactinellida</taxon>
        <taxon>Hexasterophora</taxon>
        <taxon>Lyssacinosida</taxon>
        <taxon>Leucopsacidae</taxon>
        <taxon>Oopsacas</taxon>
    </lineage>
</organism>
<dbReference type="EMBL" id="JAKMXF010000297">
    <property type="protein sequence ID" value="KAI6652760.1"/>
    <property type="molecule type" value="Genomic_DNA"/>
</dbReference>
<feature type="chain" id="PRO_5043328100" evidence="4">
    <location>
        <begin position="16"/>
        <end position="603"/>
    </location>
</feature>
<dbReference type="Gene3D" id="3.60.20.10">
    <property type="entry name" value="Glutamine Phosphoribosylpyrophosphate, subunit 1, domain 1"/>
    <property type="match status" value="1"/>
</dbReference>
<evidence type="ECO:0000313" key="6">
    <source>
        <dbReference type="EMBL" id="KAI6652760.1"/>
    </source>
</evidence>
<dbReference type="SUPFAM" id="SSF52402">
    <property type="entry name" value="Adenine nucleotide alpha hydrolases-like"/>
    <property type="match status" value="1"/>
</dbReference>
<accession>A0AAV7JWD6</accession>
<dbReference type="AlphaFoldDB" id="A0AAV7JWD6"/>
<gene>
    <name evidence="6" type="ORF">LOD99_4146</name>
</gene>
<dbReference type="InterPro" id="IPR001962">
    <property type="entry name" value="Asn_synthase"/>
</dbReference>
<evidence type="ECO:0000256" key="3">
    <source>
        <dbReference type="ARBA" id="ARBA00022962"/>
    </source>
</evidence>
<keyword evidence="3" id="KW-0315">Glutamine amidotransferase</keyword>
<dbReference type="GO" id="GO:0004066">
    <property type="term" value="F:asparagine synthase (glutamine-hydrolyzing) activity"/>
    <property type="evidence" value="ECO:0007669"/>
    <property type="project" value="InterPro"/>
</dbReference>
<proteinExistence type="predicted"/>
<comment type="caution">
    <text evidence="6">The sequence shown here is derived from an EMBL/GenBank/DDBJ whole genome shotgun (WGS) entry which is preliminary data.</text>
</comment>
<dbReference type="SUPFAM" id="SSF56235">
    <property type="entry name" value="N-terminal nucleophile aminohydrolases (Ntn hydrolases)"/>
    <property type="match status" value="1"/>
</dbReference>
<dbReference type="InterPro" id="IPR029055">
    <property type="entry name" value="Ntn_hydrolases_N"/>
</dbReference>
<dbReference type="Pfam" id="PF00733">
    <property type="entry name" value="Asn_synthase"/>
    <property type="match status" value="2"/>
</dbReference>
<keyword evidence="1" id="KW-0028">Amino-acid biosynthesis</keyword>